<dbReference type="EMBL" id="JH668525">
    <property type="protein sequence ID" value="KAG6456821.1"/>
    <property type="molecule type" value="Genomic_DNA"/>
</dbReference>
<gene>
    <name evidence="1" type="ORF">O3G_MSEX009957</name>
</gene>
<dbReference type="EMBL" id="JH668525">
    <property type="protein sequence ID" value="KAG6456820.1"/>
    <property type="molecule type" value="Genomic_DNA"/>
</dbReference>
<name>A0A921ZG24_MANSE</name>
<reference evidence="1" key="2">
    <citation type="submission" date="2020-12" db="EMBL/GenBank/DDBJ databases">
        <authorList>
            <person name="Kanost M."/>
        </authorList>
    </citation>
    <scope>NUCLEOTIDE SEQUENCE</scope>
</reference>
<organism evidence="1 2">
    <name type="scientific">Manduca sexta</name>
    <name type="common">Tobacco hawkmoth</name>
    <name type="synonym">Tobacco hornworm</name>
    <dbReference type="NCBI Taxonomy" id="7130"/>
    <lineage>
        <taxon>Eukaryota</taxon>
        <taxon>Metazoa</taxon>
        <taxon>Ecdysozoa</taxon>
        <taxon>Arthropoda</taxon>
        <taxon>Hexapoda</taxon>
        <taxon>Insecta</taxon>
        <taxon>Pterygota</taxon>
        <taxon>Neoptera</taxon>
        <taxon>Endopterygota</taxon>
        <taxon>Lepidoptera</taxon>
        <taxon>Glossata</taxon>
        <taxon>Ditrysia</taxon>
        <taxon>Bombycoidea</taxon>
        <taxon>Sphingidae</taxon>
        <taxon>Sphinginae</taxon>
        <taxon>Sphingini</taxon>
        <taxon>Manduca</taxon>
    </lineage>
</organism>
<comment type="caution">
    <text evidence="1">The sequence shown here is derived from an EMBL/GenBank/DDBJ whole genome shotgun (WGS) entry which is preliminary data.</text>
</comment>
<dbReference type="AlphaFoldDB" id="A0A921ZG24"/>
<sequence length="88" mass="10133">MAWHGANSKYFEDVKLAVQQAIERARVNIDWTDNNRALVVDKMREFSAPDPTPSVKPWTGHPNFIYSIFAIHNISSVRLRPFKYSVGK</sequence>
<proteinExistence type="predicted"/>
<evidence type="ECO:0000313" key="1">
    <source>
        <dbReference type="EMBL" id="KAG6456821.1"/>
    </source>
</evidence>
<protein>
    <submittedName>
        <fullName evidence="1">Uncharacterized protein</fullName>
    </submittedName>
</protein>
<accession>A0A921ZG24</accession>
<reference evidence="1" key="1">
    <citation type="journal article" date="2016" name="Insect Biochem. Mol. Biol.">
        <title>Multifaceted biological insights from a draft genome sequence of the tobacco hornworm moth, Manduca sexta.</title>
        <authorList>
            <person name="Kanost M.R."/>
            <person name="Arrese E.L."/>
            <person name="Cao X."/>
            <person name="Chen Y.R."/>
            <person name="Chellapilla S."/>
            <person name="Goldsmith M.R."/>
            <person name="Grosse-Wilde E."/>
            <person name="Heckel D.G."/>
            <person name="Herndon N."/>
            <person name="Jiang H."/>
            <person name="Papanicolaou A."/>
            <person name="Qu J."/>
            <person name="Soulages J.L."/>
            <person name="Vogel H."/>
            <person name="Walters J."/>
            <person name="Waterhouse R.M."/>
            <person name="Ahn S.J."/>
            <person name="Almeida F.C."/>
            <person name="An C."/>
            <person name="Aqrawi P."/>
            <person name="Bretschneider A."/>
            <person name="Bryant W.B."/>
            <person name="Bucks S."/>
            <person name="Chao H."/>
            <person name="Chevignon G."/>
            <person name="Christen J.M."/>
            <person name="Clarke D.F."/>
            <person name="Dittmer N.T."/>
            <person name="Ferguson L.C.F."/>
            <person name="Garavelou S."/>
            <person name="Gordon K.H.J."/>
            <person name="Gunaratna R.T."/>
            <person name="Han Y."/>
            <person name="Hauser F."/>
            <person name="He Y."/>
            <person name="Heidel-Fischer H."/>
            <person name="Hirsh A."/>
            <person name="Hu Y."/>
            <person name="Jiang H."/>
            <person name="Kalra D."/>
            <person name="Klinner C."/>
            <person name="Konig C."/>
            <person name="Kovar C."/>
            <person name="Kroll A.R."/>
            <person name="Kuwar S.S."/>
            <person name="Lee S.L."/>
            <person name="Lehman R."/>
            <person name="Li K."/>
            <person name="Li Z."/>
            <person name="Liang H."/>
            <person name="Lovelace S."/>
            <person name="Lu Z."/>
            <person name="Mansfield J.H."/>
            <person name="McCulloch K.J."/>
            <person name="Mathew T."/>
            <person name="Morton B."/>
            <person name="Muzny D.M."/>
            <person name="Neunemann D."/>
            <person name="Ongeri F."/>
            <person name="Pauchet Y."/>
            <person name="Pu L.L."/>
            <person name="Pyrousis I."/>
            <person name="Rao X.J."/>
            <person name="Redding A."/>
            <person name="Roesel C."/>
            <person name="Sanchez-Gracia A."/>
            <person name="Schaack S."/>
            <person name="Shukla A."/>
            <person name="Tetreau G."/>
            <person name="Wang Y."/>
            <person name="Xiong G.H."/>
            <person name="Traut W."/>
            <person name="Walsh T.K."/>
            <person name="Worley K.C."/>
            <person name="Wu D."/>
            <person name="Wu W."/>
            <person name="Wu Y.Q."/>
            <person name="Zhang X."/>
            <person name="Zou Z."/>
            <person name="Zucker H."/>
            <person name="Briscoe A.D."/>
            <person name="Burmester T."/>
            <person name="Clem R.J."/>
            <person name="Feyereisen R."/>
            <person name="Grimmelikhuijzen C.J.P."/>
            <person name="Hamodrakas S.J."/>
            <person name="Hansson B.S."/>
            <person name="Huguet E."/>
            <person name="Jermiin L.S."/>
            <person name="Lan Q."/>
            <person name="Lehman H.K."/>
            <person name="Lorenzen M."/>
            <person name="Merzendorfer H."/>
            <person name="Michalopoulos I."/>
            <person name="Morton D.B."/>
            <person name="Muthukrishnan S."/>
            <person name="Oakeshott J.G."/>
            <person name="Palmer W."/>
            <person name="Park Y."/>
            <person name="Passarelli A.L."/>
            <person name="Rozas J."/>
            <person name="Schwartz L.M."/>
            <person name="Smith W."/>
            <person name="Southgate A."/>
            <person name="Vilcinskas A."/>
            <person name="Vogt R."/>
            <person name="Wang P."/>
            <person name="Werren J."/>
            <person name="Yu X.Q."/>
            <person name="Zhou J.J."/>
            <person name="Brown S.J."/>
            <person name="Scherer S.E."/>
            <person name="Richards S."/>
            <person name="Blissard G.W."/>
        </authorList>
    </citation>
    <scope>NUCLEOTIDE SEQUENCE</scope>
</reference>
<keyword evidence="2" id="KW-1185">Reference proteome</keyword>
<dbReference type="Proteomes" id="UP000791440">
    <property type="component" value="Unassembled WGS sequence"/>
</dbReference>
<evidence type="ECO:0000313" key="2">
    <source>
        <dbReference type="Proteomes" id="UP000791440"/>
    </source>
</evidence>